<name>A0ABS9SE87_9BACT</name>
<gene>
    <name evidence="2" type="ORF">MKP09_01400</name>
</gene>
<evidence type="ECO:0000313" key="2">
    <source>
        <dbReference type="EMBL" id="MCH5596670.1"/>
    </source>
</evidence>
<evidence type="ECO:0000313" key="3">
    <source>
        <dbReference type="Proteomes" id="UP001202248"/>
    </source>
</evidence>
<dbReference type="RefSeq" id="WP_240826047.1">
    <property type="nucleotide sequence ID" value="NZ_JAKWBL010000001.1"/>
</dbReference>
<accession>A0ABS9SE87</accession>
<sequence length="135" mass="14945">MRKLRILQTITIGTFMSLIGLFVAYRGGFLDSLIFRNANNLQTSPNGAPVTGTKTTQKDSVNITRISSSKSIVVVDKNQWPKADSVKKLRMSSSKSLILTERKWTAPLKNAENSRLSSSKSAIIFKPSDTAKRKN</sequence>
<keyword evidence="3" id="KW-1185">Reference proteome</keyword>
<dbReference type="EMBL" id="JAKWBL010000001">
    <property type="protein sequence ID" value="MCH5596670.1"/>
    <property type="molecule type" value="Genomic_DNA"/>
</dbReference>
<comment type="caution">
    <text evidence="2">The sequence shown here is derived from an EMBL/GenBank/DDBJ whole genome shotgun (WGS) entry which is preliminary data.</text>
</comment>
<dbReference type="Proteomes" id="UP001202248">
    <property type="component" value="Unassembled WGS sequence"/>
</dbReference>
<keyword evidence="1" id="KW-0472">Membrane</keyword>
<reference evidence="2 3" key="1">
    <citation type="submission" date="2022-02" db="EMBL/GenBank/DDBJ databases">
        <authorList>
            <person name="Min J."/>
        </authorList>
    </citation>
    <scope>NUCLEOTIDE SEQUENCE [LARGE SCALE GENOMIC DNA]</scope>
    <source>
        <strain evidence="2 3">GR10-1</strain>
    </source>
</reference>
<evidence type="ECO:0000256" key="1">
    <source>
        <dbReference type="SAM" id="Phobius"/>
    </source>
</evidence>
<organism evidence="2 3">
    <name type="scientific">Niabella ginsengisoli</name>
    <dbReference type="NCBI Taxonomy" id="522298"/>
    <lineage>
        <taxon>Bacteria</taxon>
        <taxon>Pseudomonadati</taxon>
        <taxon>Bacteroidota</taxon>
        <taxon>Chitinophagia</taxon>
        <taxon>Chitinophagales</taxon>
        <taxon>Chitinophagaceae</taxon>
        <taxon>Niabella</taxon>
    </lineage>
</organism>
<keyword evidence="1" id="KW-0812">Transmembrane</keyword>
<proteinExistence type="predicted"/>
<keyword evidence="1" id="KW-1133">Transmembrane helix</keyword>
<protein>
    <submittedName>
        <fullName evidence="2">Uncharacterized protein</fullName>
    </submittedName>
</protein>
<feature type="transmembrane region" description="Helical" evidence="1">
    <location>
        <begin position="6"/>
        <end position="25"/>
    </location>
</feature>